<evidence type="ECO:0000256" key="4">
    <source>
        <dbReference type="ARBA" id="ARBA00044511"/>
    </source>
</evidence>
<reference evidence="6" key="1">
    <citation type="journal article" date="2020" name="Stud. Mycol.">
        <title>101 Dothideomycetes genomes: a test case for predicting lifestyles and emergence of pathogens.</title>
        <authorList>
            <person name="Haridas S."/>
            <person name="Albert R."/>
            <person name="Binder M."/>
            <person name="Bloem J."/>
            <person name="Labutti K."/>
            <person name="Salamov A."/>
            <person name="Andreopoulos B."/>
            <person name="Baker S."/>
            <person name="Barry K."/>
            <person name="Bills G."/>
            <person name="Bluhm B."/>
            <person name="Cannon C."/>
            <person name="Castanera R."/>
            <person name="Culley D."/>
            <person name="Daum C."/>
            <person name="Ezra D."/>
            <person name="Gonzalez J."/>
            <person name="Henrissat B."/>
            <person name="Kuo A."/>
            <person name="Liang C."/>
            <person name="Lipzen A."/>
            <person name="Lutzoni F."/>
            <person name="Magnuson J."/>
            <person name="Mondo S."/>
            <person name="Nolan M."/>
            <person name="Ohm R."/>
            <person name="Pangilinan J."/>
            <person name="Park H.-J."/>
            <person name="Ramirez L."/>
            <person name="Alfaro M."/>
            <person name="Sun H."/>
            <person name="Tritt A."/>
            <person name="Yoshinaga Y."/>
            <person name="Zwiers L.-H."/>
            <person name="Turgeon B."/>
            <person name="Goodwin S."/>
            <person name="Spatafora J."/>
            <person name="Crous P."/>
            <person name="Grigoriev I."/>
        </authorList>
    </citation>
    <scope>NUCLEOTIDE SEQUENCE</scope>
    <source>
        <strain evidence="6">CBS 480.64</strain>
    </source>
</reference>
<sequence length="674" mass="76210">MPPCTAPSRAVVCSVRPLRSSQRCASDQTRAFVSPISSSPAWGHSEGAGAPAWTWPLPTVRQSPSLPDRKVFGVDRRGPQYLRPSIIALERPTAYFCAEWQKYLARIQRKYDKYQPSFWLQDRKLPKFPPRVKGWIEKTLSLMERPPVPLSLLQDSLGTNGREAWKWTALWLASHQPDHLLDFIMATSVIPHPPINWIEDCLQFLAQYYSFNPTLTPDGRAAKLSHLADSFLVLLQRDNEHYWFNSSFLSLLMKHCSERHISALWQVFIDGRIQAKFSQHVYLNFAHHFALHGQLDNSLDAALRARAAGCRPQSLAFRMGCASLLRKAINHQDGLRYSVGIIEILIDAGLTLDRLMYNIIMLNAIDSGDSQTAESVHRAAIEKGFQPDAYTRAIQLKACKADINNGEKLREVIRASVTQGMARENAVVATEILHCLALHHTFVNPKGAFGAIMEAYAQLFDTAPLTRLQIPFPDDISADVSGPRRPSPTPQAIGMVITGLLMAHSDYGPDIGARVYAQWRRQVQAKDPVLSELALNTHMSNIFIKHFLRTRRGLLLATQVIKDMQEKLYIRPDVRQAEPDLWTWSILLDGFAKRGEAHLAEQVKEHMEAKGIEPNHVTWNTLVDAYVRAEDTEGMLNTLRRMNAKGVAMSEWTYGHLNRVKDKERLEEVLRSVA</sequence>
<evidence type="ECO:0000256" key="3">
    <source>
        <dbReference type="ARBA" id="ARBA00044493"/>
    </source>
</evidence>
<comment type="subunit">
    <text evidence="4">Binds to mitochondrial small subunit 15S rRNA.</text>
</comment>
<evidence type="ECO:0000256" key="5">
    <source>
        <dbReference type="PROSITE-ProRule" id="PRU00708"/>
    </source>
</evidence>
<dbReference type="Gene3D" id="1.25.40.10">
    <property type="entry name" value="Tetratricopeptide repeat domain"/>
    <property type="match status" value="2"/>
</dbReference>
<dbReference type="Proteomes" id="UP000799421">
    <property type="component" value="Unassembled WGS sequence"/>
</dbReference>
<proteinExistence type="inferred from homology"/>
<keyword evidence="2" id="KW-0677">Repeat</keyword>
<comment type="function">
    <text evidence="3">Regulates mitochondrial small subunit maturation by controlling 15S rRNA 5'-end processing. Localizes to the 5' precursor of the 15S rRNA in a position that is subsequently occupied by mS47 in the mature yeast mtSSU. Uses structure and sequence-specific RNA recognition, binding to a single-stranded region of the precursor and specifically recognizing bases -6 to -1. The exchange of Ccm1 for mS47 is coupled to the irreversible removal of precursor rRNA that is accompanied by conformational changes of the mitoribosomal proteins uS5m and mS26. These conformational changes signal completion of 5'-end rRNA processing through protection of the mature 5'-end of the 15S rRNA and stabilization of mS47. The removal of the 5' precursor together with the dissociation of Ccm1 may be catalyzed by the 5'-3' exoribonuclease Pet127. Involved in the specific removal of group I introns in mitochondrial encoded transcripts.</text>
</comment>
<dbReference type="Pfam" id="PF13812">
    <property type="entry name" value="PPR_3"/>
    <property type="match status" value="1"/>
</dbReference>
<dbReference type="EMBL" id="MU005958">
    <property type="protein sequence ID" value="KAF2864150.1"/>
    <property type="molecule type" value="Genomic_DNA"/>
</dbReference>
<gene>
    <name evidence="6" type="ORF">K470DRAFT_53919</name>
</gene>
<feature type="repeat" description="PPR" evidence="5">
    <location>
        <begin position="580"/>
        <end position="614"/>
    </location>
</feature>
<evidence type="ECO:0000313" key="6">
    <source>
        <dbReference type="EMBL" id="KAF2864150.1"/>
    </source>
</evidence>
<dbReference type="AlphaFoldDB" id="A0A6A7C9M9"/>
<evidence type="ECO:0000256" key="2">
    <source>
        <dbReference type="ARBA" id="ARBA00022737"/>
    </source>
</evidence>
<comment type="similarity">
    <text evidence="1">Belongs to the CCM1 family.</text>
</comment>
<organism evidence="6 7">
    <name type="scientific">Piedraia hortae CBS 480.64</name>
    <dbReference type="NCBI Taxonomy" id="1314780"/>
    <lineage>
        <taxon>Eukaryota</taxon>
        <taxon>Fungi</taxon>
        <taxon>Dikarya</taxon>
        <taxon>Ascomycota</taxon>
        <taxon>Pezizomycotina</taxon>
        <taxon>Dothideomycetes</taxon>
        <taxon>Dothideomycetidae</taxon>
        <taxon>Capnodiales</taxon>
        <taxon>Piedraiaceae</taxon>
        <taxon>Piedraia</taxon>
    </lineage>
</organism>
<feature type="repeat" description="PPR" evidence="5">
    <location>
        <begin position="615"/>
        <end position="649"/>
    </location>
</feature>
<evidence type="ECO:0000313" key="7">
    <source>
        <dbReference type="Proteomes" id="UP000799421"/>
    </source>
</evidence>
<dbReference type="PANTHER" id="PTHR47447">
    <property type="entry name" value="OS03G0856100 PROTEIN"/>
    <property type="match status" value="1"/>
</dbReference>
<dbReference type="OrthoDB" id="185373at2759"/>
<dbReference type="PANTHER" id="PTHR47447:SF17">
    <property type="entry name" value="OS12G0638900 PROTEIN"/>
    <property type="match status" value="1"/>
</dbReference>
<dbReference type="InterPro" id="IPR011990">
    <property type="entry name" value="TPR-like_helical_dom_sf"/>
</dbReference>
<accession>A0A6A7C9M9</accession>
<keyword evidence="7" id="KW-1185">Reference proteome</keyword>
<protein>
    <recommendedName>
        <fullName evidence="8">Pentacotripeptide-repeat region of PRORP domain-containing protein</fullName>
    </recommendedName>
</protein>
<evidence type="ECO:0008006" key="8">
    <source>
        <dbReference type="Google" id="ProtNLM"/>
    </source>
</evidence>
<dbReference type="PROSITE" id="PS51375">
    <property type="entry name" value="PPR"/>
    <property type="match status" value="2"/>
</dbReference>
<dbReference type="InterPro" id="IPR002885">
    <property type="entry name" value="PPR_rpt"/>
</dbReference>
<evidence type="ECO:0000256" key="1">
    <source>
        <dbReference type="ARBA" id="ARBA00006192"/>
    </source>
</evidence>
<dbReference type="NCBIfam" id="TIGR00756">
    <property type="entry name" value="PPR"/>
    <property type="match status" value="2"/>
</dbReference>
<name>A0A6A7C9M9_9PEZI</name>